<evidence type="ECO:0000256" key="3">
    <source>
        <dbReference type="ARBA" id="ARBA00022475"/>
    </source>
</evidence>
<proteinExistence type="inferred from homology"/>
<name>A0A938YKJ4_9ACTN</name>
<accession>A0A938YKJ4</accession>
<evidence type="ECO:0000256" key="2">
    <source>
        <dbReference type="ARBA" id="ARBA00010792"/>
    </source>
</evidence>
<dbReference type="Proteomes" id="UP000663792">
    <property type="component" value="Unassembled WGS sequence"/>
</dbReference>
<evidence type="ECO:0000256" key="7">
    <source>
        <dbReference type="RuleBase" id="RU367016"/>
    </source>
</evidence>
<dbReference type="Pfam" id="PF09335">
    <property type="entry name" value="VTT_dom"/>
    <property type="match status" value="1"/>
</dbReference>
<dbReference type="AlphaFoldDB" id="A0A938YKJ4"/>
<evidence type="ECO:0000256" key="6">
    <source>
        <dbReference type="ARBA" id="ARBA00023136"/>
    </source>
</evidence>
<evidence type="ECO:0000256" key="8">
    <source>
        <dbReference type="SAM" id="MobiDB-lite"/>
    </source>
</evidence>
<dbReference type="InterPro" id="IPR032816">
    <property type="entry name" value="VTT_dom"/>
</dbReference>
<dbReference type="GO" id="GO:0005886">
    <property type="term" value="C:plasma membrane"/>
    <property type="evidence" value="ECO:0007669"/>
    <property type="project" value="UniProtKB-SubCell"/>
</dbReference>
<reference evidence="10" key="1">
    <citation type="submission" date="2021-01" db="EMBL/GenBank/DDBJ databases">
        <title>YIM 132084 draft genome.</title>
        <authorList>
            <person name="An D."/>
        </authorList>
    </citation>
    <scope>NUCLEOTIDE SEQUENCE</scope>
    <source>
        <strain evidence="10">YIM 132084</strain>
    </source>
</reference>
<evidence type="ECO:0000256" key="1">
    <source>
        <dbReference type="ARBA" id="ARBA00004651"/>
    </source>
</evidence>
<feature type="transmembrane region" description="Helical" evidence="7">
    <location>
        <begin position="151"/>
        <end position="174"/>
    </location>
</feature>
<organism evidence="10 11">
    <name type="scientific">Nakamurella leprariae</name>
    <dbReference type="NCBI Taxonomy" id="2803911"/>
    <lineage>
        <taxon>Bacteria</taxon>
        <taxon>Bacillati</taxon>
        <taxon>Actinomycetota</taxon>
        <taxon>Actinomycetes</taxon>
        <taxon>Nakamurellales</taxon>
        <taxon>Nakamurellaceae</taxon>
        <taxon>Nakamurella</taxon>
    </lineage>
</organism>
<dbReference type="PANTHER" id="PTHR30353:SF0">
    <property type="entry name" value="TRANSMEMBRANE PROTEIN"/>
    <property type="match status" value="1"/>
</dbReference>
<feature type="transmembrane region" description="Helical" evidence="7">
    <location>
        <begin position="186"/>
        <end position="208"/>
    </location>
</feature>
<evidence type="ECO:0000256" key="4">
    <source>
        <dbReference type="ARBA" id="ARBA00022692"/>
    </source>
</evidence>
<gene>
    <name evidence="10" type="ORF">JL106_19950</name>
</gene>
<comment type="caution">
    <text evidence="10">The sequence shown here is derived from an EMBL/GenBank/DDBJ whole genome shotgun (WGS) entry which is preliminary data.</text>
</comment>
<keyword evidence="11" id="KW-1185">Reference proteome</keyword>
<dbReference type="InterPro" id="IPR032818">
    <property type="entry name" value="DedA-like"/>
</dbReference>
<feature type="region of interest" description="Disordered" evidence="8">
    <location>
        <begin position="211"/>
        <end position="237"/>
    </location>
</feature>
<evidence type="ECO:0000259" key="9">
    <source>
        <dbReference type="Pfam" id="PF09335"/>
    </source>
</evidence>
<keyword evidence="6 7" id="KW-0472">Membrane</keyword>
<dbReference type="EMBL" id="JAERWK010000030">
    <property type="protein sequence ID" value="MBM9469563.1"/>
    <property type="molecule type" value="Genomic_DNA"/>
</dbReference>
<keyword evidence="5 7" id="KW-1133">Transmembrane helix</keyword>
<comment type="similarity">
    <text evidence="2 7">Belongs to the DedA family.</text>
</comment>
<comment type="subcellular location">
    <subcellularLocation>
        <location evidence="1 7">Cell membrane</location>
        <topology evidence="1 7">Multi-pass membrane protein</topology>
    </subcellularLocation>
</comment>
<keyword evidence="4 7" id="KW-0812">Transmembrane</keyword>
<dbReference type="PANTHER" id="PTHR30353">
    <property type="entry name" value="INNER MEMBRANE PROTEIN DEDA-RELATED"/>
    <property type="match status" value="1"/>
</dbReference>
<evidence type="ECO:0000256" key="5">
    <source>
        <dbReference type="ARBA" id="ARBA00022989"/>
    </source>
</evidence>
<protein>
    <submittedName>
        <fullName evidence="10">VTT domain-containing protein</fullName>
    </submittedName>
</protein>
<evidence type="ECO:0000313" key="10">
    <source>
        <dbReference type="EMBL" id="MBM9469563.1"/>
    </source>
</evidence>
<keyword evidence="3 7" id="KW-1003">Cell membrane</keyword>
<evidence type="ECO:0000313" key="11">
    <source>
        <dbReference type="Proteomes" id="UP000663792"/>
    </source>
</evidence>
<feature type="domain" description="VTT" evidence="9">
    <location>
        <begin position="45"/>
        <end position="172"/>
    </location>
</feature>
<feature type="transmembrane region" description="Helical" evidence="7">
    <location>
        <begin position="65"/>
        <end position="89"/>
    </location>
</feature>
<feature type="transmembrane region" description="Helical" evidence="7">
    <location>
        <begin position="21"/>
        <end position="45"/>
    </location>
</feature>
<dbReference type="RefSeq" id="WP_205262528.1">
    <property type="nucleotide sequence ID" value="NZ_JAERWK010000030.1"/>
</dbReference>
<sequence>MTADLALLPGWLSPETLISNLGSWAVLGILLIIFAECGILIGFFLPGDTLLFVAGLLVASGALDINLALFVGLLAVAAFVGNMVGYGIGYKVGPAVFKRSDAKFLKPEYIEKSSQFFARYGKITIVMARFVPIVRTVATVMAGASRMDVRIYTVFSAIGGIVWVGLVTVAGYFLGQIEFIRENVDAIVVLAVVVVVLASAVPAGVHWVQKRRAGRRGPGPSGPAPAPRSEPDSAPQA</sequence>